<feature type="compositionally biased region" description="Basic and acidic residues" evidence="4">
    <location>
        <begin position="605"/>
        <end position="621"/>
    </location>
</feature>
<feature type="compositionally biased region" description="Basic residues" evidence="4">
    <location>
        <begin position="406"/>
        <end position="419"/>
    </location>
</feature>
<evidence type="ECO:0000256" key="2">
    <source>
        <dbReference type="ARBA" id="ARBA00023186"/>
    </source>
</evidence>
<dbReference type="OrthoDB" id="552755at2759"/>
<feature type="compositionally biased region" description="Basic and acidic residues" evidence="4">
    <location>
        <begin position="473"/>
        <end position="482"/>
    </location>
</feature>
<dbReference type="KEGG" id="acs:100552224"/>
<feature type="compositionally biased region" description="Basic and acidic residues" evidence="4">
    <location>
        <begin position="525"/>
        <end position="539"/>
    </location>
</feature>
<evidence type="ECO:0000256" key="1">
    <source>
        <dbReference type="ARBA" id="ARBA00004123"/>
    </source>
</evidence>
<evidence type="ECO:0000256" key="3">
    <source>
        <dbReference type="ARBA" id="ARBA00023242"/>
    </source>
</evidence>
<evidence type="ECO:0000313" key="6">
    <source>
        <dbReference type="Ensembl" id="ENSACAP00000009969.4"/>
    </source>
</evidence>
<dbReference type="InterPro" id="IPR019098">
    <property type="entry name" value="Histone_chaperone_domain_CHZ"/>
</dbReference>
<feature type="compositionally biased region" description="Acidic residues" evidence="4">
    <location>
        <begin position="491"/>
        <end position="501"/>
    </location>
</feature>
<dbReference type="HOGENOM" id="CLU_038583_0_0_1"/>
<keyword evidence="3" id="KW-0539">Nucleus</keyword>
<dbReference type="GeneID" id="100552224"/>
<dbReference type="AlphaFoldDB" id="H9GG27"/>
<feature type="region of interest" description="Disordered" evidence="4">
    <location>
        <begin position="702"/>
        <end position="746"/>
    </location>
</feature>
<organism evidence="6 7">
    <name type="scientific">Anolis carolinensis</name>
    <name type="common">Green anole</name>
    <name type="synonym">American chameleon</name>
    <dbReference type="NCBI Taxonomy" id="28377"/>
    <lineage>
        <taxon>Eukaryota</taxon>
        <taxon>Metazoa</taxon>
        <taxon>Chordata</taxon>
        <taxon>Craniata</taxon>
        <taxon>Vertebrata</taxon>
        <taxon>Euteleostomi</taxon>
        <taxon>Lepidosauria</taxon>
        <taxon>Squamata</taxon>
        <taxon>Bifurcata</taxon>
        <taxon>Unidentata</taxon>
        <taxon>Episquamata</taxon>
        <taxon>Toxicofera</taxon>
        <taxon>Iguania</taxon>
        <taxon>Dactyloidae</taxon>
        <taxon>Anolis</taxon>
    </lineage>
</organism>
<sequence>MAAASAEGPLGMEGFVQSLFQGKPDLSTLTLTIIRKKYLLHTGKKTLTKEEKEQLKDLVEVELMKIDDAPDNQEVPISGNSRGRKRSCRPSDSSGDEVKGRQEQKKQRTGKDIETNSDEDDSGIDSKKLPLRVGSKHAGKSSDCSEQEDSGAEGHTDGSESDGIISKSIRRKPRQRARNEKQKGGKKFQGPGDKRPRGKLGSESEETTEEQQSDSEEEIEEEAKSANGRSSKSESDSEQEIQKRKKFNKEQKQTAAKSENRKVGGQRRKNKNESEEESESFKVGRVQKEKRDDWSESEEEKKGGRCKNREGKAKGRTRKSQEETESEAGSESDSEKRPRGRKNIAISKQKKKSTSIEILDSDSDNSEGKSQMKVTTQKGKTRKVSEEKWSSKSESDSEDESQPKRGGLKRTQKKNVGRKKLVEVQERKKQVMPKGSVSSEDSETDSDKRKRLKQNKKGMLKASCSESESQSEVEEKVKEKGQSWKKTPSSDEYESGPEECETTIQKKKMEWKKKSDSMSESESGQEEKKGAEKSKRDSNTESEADSEDSGRELVKRRQSQGQQKKEKEKPKRRQKEGSENESAEEEEPSSSEEKVNSTSSKQRHQGKDKDSHSGKGEEHPSIRRLKRYIRECGARRNYKKLFEGCRSRKAQEEILKRELENLGMKGAPSLAKCKELKQKREEAAEVASLDLSNIITTEGRPRRRNVWSLYSKPQEPPSSPEEAPIRRPTTDWSSLRGVISSDEESD</sequence>
<dbReference type="GeneTree" id="ENSGT00390000014062"/>
<evidence type="ECO:0000259" key="5">
    <source>
        <dbReference type="SMART" id="SM01082"/>
    </source>
</evidence>
<dbReference type="GO" id="GO:0005634">
    <property type="term" value="C:nucleus"/>
    <property type="evidence" value="ECO:0000318"/>
    <property type="project" value="GO_Central"/>
</dbReference>
<name>H9GG27_ANOCA</name>
<dbReference type="PANTHER" id="PTHR15410:SF2">
    <property type="entry name" value="HIRA-INTERACTING PROTEIN 3"/>
    <property type="match status" value="1"/>
</dbReference>
<feature type="compositionally biased region" description="Basic residues" evidence="4">
    <location>
        <begin position="449"/>
        <end position="459"/>
    </location>
</feature>
<feature type="compositionally biased region" description="Basic and acidic residues" evidence="4">
    <location>
        <begin position="279"/>
        <end position="313"/>
    </location>
</feature>
<feature type="compositionally biased region" description="Acidic residues" evidence="4">
    <location>
        <begin position="579"/>
        <end position="590"/>
    </location>
</feature>
<feature type="domain" description="Histone chaperone" evidence="5">
    <location>
        <begin position="680"/>
        <end position="716"/>
    </location>
</feature>
<dbReference type="InterPro" id="IPR037647">
    <property type="entry name" value="HIRIP3"/>
</dbReference>
<feature type="compositionally biased region" description="Basic and acidic residues" evidence="4">
    <location>
        <begin position="383"/>
        <end position="395"/>
    </location>
</feature>
<reference evidence="6" key="1">
    <citation type="submission" date="2009-12" db="EMBL/GenBank/DDBJ databases">
        <title>The Genome Sequence of Anolis carolinensis (Green Anole Lizard).</title>
        <authorList>
            <consortium name="The Genome Sequencing Platform"/>
            <person name="Di Palma F."/>
            <person name="Alfoldi J."/>
            <person name="Heiman D."/>
            <person name="Young S."/>
            <person name="Grabherr M."/>
            <person name="Johnson J."/>
            <person name="Lander E.S."/>
            <person name="Lindblad-Toh K."/>
        </authorList>
    </citation>
    <scope>NUCLEOTIDE SEQUENCE [LARGE SCALE GENOMIC DNA]</scope>
    <source>
        <strain evidence="6">JBL SC #1</strain>
    </source>
</reference>
<dbReference type="Ensembl" id="ENSACAT00000010174.4">
    <property type="protein sequence ID" value="ENSACAP00000009969.4"/>
    <property type="gene ID" value="ENSACAG00000010176.4"/>
</dbReference>
<protein>
    <recommendedName>
        <fullName evidence="5">Histone chaperone domain-containing protein</fullName>
    </recommendedName>
</protein>
<dbReference type="Bgee" id="ENSACAG00000010176">
    <property type="expression patterns" value="Expressed in forelimb bud and 13 other cell types or tissues"/>
</dbReference>
<dbReference type="InParanoid" id="H9GG27"/>
<evidence type="ECO:0000256" key="4">
    <source>
        <dbReference type="SAM" id="MobiDB-lite"/>
    </source>
</evidence>
<reference evidence="6" key="2">
    <citation type="submission" date="2025-08" db="UniProtKB">
        <authorList>
            <consortium name="Ensembl"/>
        </authorList>
    </citation>
    <scope>IDENTIFICATION</scope>
</reference>
<proteinExistence type="predicted"/>
<feature type="compositionally biased region" description="Basic and acidic residues" evidence="4">
    <location>
        <begin position="420"/>
        <end position="429"/>
    </location>
</feature>
<comment type="subcellular location">
    <subcellularLocation>
        <location evidence="1">Nucleus</location>
    </subcellularLocation>
</comment>
<dbReference type="eggNOG" id="ENOG502S0AG">
    <property type="taxonomic scope" value="Eukaryota"/>
</dbReference>
<feature type="region of interest" description="Disordered" evidence="4">
    <location>
        <begin position="66"/>
        <end position="627"/>
    </location>
</feature>
<accession>H9GG27</accession>
<dbReference type="CTD" id="8479"/>
<dbReference type="PANTHER" id="PTHR15410">
    <property type="entry name" value="HIRA-INTERACTING PROTEIN 3"/>
    <property type="match status" value="1"/>
</dbReference>
<keyword evidence="7" id="KW-1185">Reference proteome</keyword>
<feature type="compositionally biased region" description="Polar residues" evidence="4">
    <location>
        <begin position="368"/>
        <end position="378"/>
    </location>
</feature>
<reference evidence="6" key="3">
    <citation type="submission" date="2025-09" db="UniProtKB">
        <authorList>
            <consortium name="Ensembl"/>
        </authorList>
    </citation>
    <scope>IDENTIFICATION</scope>
</reference>
<feature type="compositionally biased region" description="Basic residues" evidence="4">
    <location>
        <begin position="338"/>
        <end position="353"/>
    </location>
</feature>
<keyword evidence="2" id="KW-0143">Chaperone</keyword>
<gene>
    <name evidence="6" type="primary">hirip3</name>
</gene>
<dbReference type="SMART" id="SM01082">
    <property type="entry name" value="CHZ"/>
    <property type="match status" value="1"/>
</dbReference>
<feature type="compositionally biased region" description="Basic and acidic residues" evidence="4">
    <location>
        <begin position="248"/>
        <end position="262"/>
    </location>
</feature>
<dbReference type="RefSeq" id="XP_003228271.1">
    <property type="nucleotide sequence ID" value="XM_003228223.4"/>
</dbReference>
<dbReference type="Proteomes" id="UP000001646">
    <property type="component" value="Unplaced"/>
</dbReference>
<evidence type="ECO:0000313" key="7">
    <source>
        <dbReference type="Proteomes" id="UP000001646"/>
    </source>
</evidence>
<feature type="compositionally biased region" description="Basic and acidic residues" evidence="4">
    <location>
        <begin position="96"/>
        <end position="114"/>
    </location>
</feature>
<feature type="compositionally biased region" description="Acidic residues" evidence="4">
    <location>
        <begin position="323"/>
        <end position="332"/>
    </location>
</feature>
<feature type="compositionally biased region" description="Acidic residues" evidence="4">
    <location>
        <begin position="203"/>
        <end position="221"/>
    </location>
</feature>